<accession>A0A939JLR0</accession>
<organism evidence="1 2">
    <name type="scientific">Streptomyces beijiangensis</name>
    <dbReference type="NCBI Taxonomy" id="163361"/>
    <lineage>
        <taxon>Bacteria</taxon>
        <taxon>Bacillati</taxon>
        <taxon>Actinomycetota</taxon>
        <taxon>Actinomycetes</taxon>
        <taxon>Kitasatosporales</taxon>
        <taxon>Streptomycetaceae</taxon>
        <taxon>Streptomyces</taxon>
    </lineage>
</organism>
<gene>
    <name evidence="1" type="ORF">J0695_33570</name>
</gene>
<dbReference type="EMBL" id="JAFLRJ010000429">
    <property type="protein sequence ID" value="MBO0516665.1"/>
    <property type="molecule type" value="Genomic_DNA"/>
</dbReference>
<proteinExistence type="predicted"/>
<comment type="caution">
    <text evidence="1">The sequence shown here is derived from an EMBL/GenBank/DDBJ whole genome shotgun (WGS) entry which is preliminary data.</text>
</comment>
<protein>
    <submittedName>
        <fullName evidence="1">Uncharacterized protein</fullName>
    </submittedName>
</protein>
<dbReference type="AlphaFoldDB" id="A0A939JLR0"/>
<keyword evidence="2" id="KW-1185">Reference proteome</keyword>
<evidence type="ECO:0000313" key="1">
    <source>
        <dbReference type="EMBL" id="MBO0516665.1"/>
    </source>
</evidence>
<name>A0A939JLR0_9ACTN</name>
<evidence type="ECO:0000313" key="2">
    <source>
        <dbReference type="Proteomes" id="UP000664167"/>
    </source>
</evidence>
<dbReference type="RefSeq" id="WP_206968547.1">
    <property type="nucleotide sequence ID" value="NZ_BAAAJJ010000001.1"/>
</dbReference>
<sequence>MQEREKRPRRRGRTTLIVAAAAVLGIVAGTAVGYKIQADRPPTALPVLAQQGLTYPAKALPKGQAPVALSAKEDSLVRTDGDLRKLLIPKPGGTKTATTPVFQGATMPFDKWLTPAEYAYEFTEEAQMFTYHAENDIRRIAAEDFEQGEYKMFAVRLVQFRNGVTAGASDFAADQQSYMSGTKIGAGYEGDEVKGSGNARYYIFPVENKAGYLPNYEARALGYRGDVMFDIHIFDTHKISKSDIRALAERQLGRL</sequence>
<reference evidence="1" key="1">
    <citation type="submission" date="2021-03" db="EMBL/GenBank/DDBJ databases">
        <title>Streptomyces poriferae sp. nov., a novel marine sponge-derived Actinobacteria species with anti-MRSA activity.</title>
        <authorList>
            <person name="Sandoval-Powers M."/>
            <person name="Kralova S."/>
            <person name="Nguyen G.-S."/>
            <person name="Fawwal D."/>
            <person name="Degnes K."/>
            <person name="Klinkenberg G."/>
            <person name="Sletta H."/>
            <person name="Wentzel A."/>
            <person name="Liles M.R."/>
        </authorList>
    </citation>
    <scope>NUCLEOTIDE SEQUENCE</scope>
    <source>
        <strain evidence="1">DSM 41794</strain>
    </source>
</reference>
<dbReference type="Proteomes" id="UP000664167">
    <property type="component" value="Unassembled WGS sequence"/>
</dbReference>